<protein>
    <recommendedName>
        <fullName evidence="2">Response regulatory domain-containing protein</fullName>
    </recommendedName>
</protein>
<dbReference type="InterPro" id="IPR001789">
    <property type="entry name" value="Sig_transdc_resp-reg_receiver"/>
</dbReference>
<feature type="domain" description="Response regulatory" evidence="2">
    <location>
        <begin position="6"/>
        <end position="115"/>
    </location>
</feature>
<reference evidence="3" key="1">
    <citation type="submission" date="2023-03" db="EMBL/GenBank/DDBJ databases">
        <title>Andean soil-derived lignocellulolytic bacterial consortium as a source of novel taxa and putative plastic-active enzymes.</title>
        <authorList>
            <person name="Diaz-Garcia L."/>
            <person name="Chuvochina M."/>
            <person name="Feuerriegel G."/>
            <person name="Bunk B."/>
            <person name="Sproer C."/>
            <person name="Streit W.R."/>
            <person name="Rodriguez L.M."/>
            <person name="Overmann J."/>
            <person name="Jimenez D.J."/>
        </authorList>
    </citation>
    <scope>NUCLEOTIDE SEQUENCE</scope>
    <source>
        <strain evidence="3">MAG 4196</strain>
    </source>
</reference>
<dbReference type="PROSITE" id="PS50110">
    <property type="entry name" value="RESPONSE_REGULATORY"/>
    <property type="match status" value="1"/>
</dbReference>
<dbReference type="SUPFAM" id="SSF52172">
    <property type="entry name" value="CheY-like"/>
    <property type="match status" value="1"/>
</dbReference>
<evidence type="ECO:0000313" key="4">
    <source>
        <dbReference type="Proteomes" id="UP001217476"/>
    </source>
</evidence>
<dbReference type="Proteomes" id="UP001217476">
    <property type="component" value="Chromosome"/>
</dbReference>
<dbReference type="GO" id="GO:0000160">
    <property type="term" value="P:phosphorelay signal transduction system"/>
    <property type="evidence" value="ECO:0007669"/>
    <property type="project" value="InterPro"/>
</dbReference>
<dbReference type="InterPro" id="IPR011006">
    <property type="entry name" value="CheY-like_superfamily"/>
</dbReference>
<feature type="modified residue" description="4-aspartylphosphate" evidence="1">
    <location>
        <position position="57"/>
    </location>
</feature>
<name>A0AAJ6B0U1_9HYPH</name>
<dbReference type="AlphaFoldDB" id="A0AAJ6B0U1"/>
<proteinExistence type="predicted"/>
<evidence type="ECO:0000256" key="1">
    <source>
        <dbReference type="PROSITE-ProRule" id="PRU00169"/>
    </source>
</evidence>
<gene>
    <name evidence="3" type="ORF">P0Y65_02145</name>
</gene>
<evidence type="ECO:0000259" key="2">
    <source>
        <dbReference type="PROSITE" id="PS50110"/>
    </source>
</evidence>
<keyword evidence="1" id="KW-0597">Phosphoprotein</keyword>
<evidence type="ECO:0000313" key="3">
    <source>
        <dbReference type="EMBL" id="WEK05076.1"/>
    </source>
</evidence>
<dbReference type="Gene3D" id="3.40.50.2300">
    <property type="match status" value="1"/>
</dbReference>
<accession>A0AAJ6B0U1</accession>
<sequence length="121" mass="12882">MLTGQKVLIVEAEFLIAIDLQRMLEALGAQQVLLAATAREARSFAPDWPNLALAIVDRRIDDSDIGALVLELHGKGIPLVQTTSSSTLRLSPENSAILVKPVPEDALTSAISTALANKSQP</sequence>
<organism evidence="3 4">
    <name type="scientific">Candidatus Devosia phytovorans</name>
    <dbReference type="NCBI Taxonomy" id="3121372"/>
    <lineage>
        <taxon>Bacteria</taxon>
        <taxon>Pseudomonadati</taxon>
        <taxon>Pseudomonadota</taxon>
        <taxon>Alphaproteobacteria</taxon>
        <taxon>Hyphomicrobiales</taxon>
        <taxon>Devosiaceae</taxon>
        <taxon>Devosia</taxon>
    </lineage>
</organism>
<dbReference type="EMBL" id="CP119312">
    <property type="protein sequence ID" value="WEK05076.1"/>
    <property type="molecule type" value="Genomic_DNA"/>
</dbReference>